<organism evidence="10 11">
    <name type="scientific">Blautia pseudococcoides</name>
    <dbReference type="NCBI Taxonomy" id="1796616"/>
    <lineage>
        <taxon>Bacteria</taxon>
        <taxon>Bacillati</taxon>
        <taxon>Bacillota</taxon>
        <taxon>Clostridia</taxon>
        <taxon>Lachnospirales</taxon>
        <taxon>Lachnospiraceae</taxon>
        <taxon>Blautia</taxon>
    </lineage>
</organism>
<keyword evidence="4" id="KW-0067">ATP-binding</keyword>
<keyword evidence="2 7" id="KW-0812">Transmembrane</keyword>
<dbReference type="GO" id="GO:0005886">
    <property type="term" value="C:plasma membrane"/>
    <property type="evidence" value="ECO:0007669"/>
    <property type="project" value="UniProtKB-SubCell"/>
</dbReference>
<dbReference type="GO" id="GO:0140359">
    <property type="term" value="F:ABC-type transporter activity"/>
    <property type="evidence" value="ECO:0007669"/>
    <property type="project" value="InterPro"/>
</dbReference>
<dbReference type="InterPro" id="IPR036640">
    <property type="entry name" value="ABC1_TM_sf"/>
</dbReference>
<dbReference type="STRING" id="1796616.A4V09_10610"/>
<dbReference type="AlphaFoldDB" id="A0A1C7I985"/>
<dbReference type="InterPro" id="IPR011527">
    <property type="entry name" value="ABC1_TM_dom"/>
</dbReference>
<protein>
    <recommendedName>
        <fullName evidence="12">ATP-binding cassette subfamily B protein</fullName>
    </recommendedName>
</protein>
<evidence type="ECO:0000259" key="8">
    <source>
        <dbReference type="PROSITE" id="PS50893"/>
    </source>
</evidence>
<evidence type="ECO:0000256" key="4">
    <source>
        <dbReference type="ARBA" id="ARBA00022840"/>
    </source>
</evidence>
<dbReference type="OrthoDB" id="1699242at2"/>
<dbReference type="InterPro" id="IPR027417">
    <property type="entry name" value="P-loop_NTPase"/>
</dbReference>
<evidence type="ECO:0008006" key="12">
    <source>
        <dbReference type="Google" id="ProtNLM"/>
    </source>
</evidence>
<evidence type="ECO:0000313" key="10">
    <source>
        <dbReference type="EMBL" id="ANU76181.1"/>
    </source>
</evidence>
<evidence type="ECO:0000256" key="5">
    <source>
        <dbReference type="ARBA" id="ARBA00022989"/>
    </source>
</evidence>
<evidence type="ECO:0000256" key="7">
    <source>
        <dbReference type="SAM" id="Phobius"/>
    </source>
</evidence>
<dbReference type="SUPFAM" id="SSF52540">
    <property type="entry name" value="P-loop containing nucleoside triphosphate hydrolases"/>
    <property type="match status" value="1"/>
</dbReference>
<dbReference type="PROSITE" id="PS50893">
    <property type="entry name" value="ABC_TRANSPORTER_2"/>
    <property type="match status" value="1"/>
</dbReference>
<keyword evidence="6 7" id="KW-0472">Membrane</keyword>
<sequence length="596" mass="67358">MKGEKYSFIKIIVLTVKMQFKAVPGHMIVFLLLAFLEALGLTIRVAAMQRLFDVIAIAAEGKRDFTDCIMPLFVLVVVTCVQQIMNGMKFFHWNVIVDKSAGINNKKLFEKIQNFSAEQFEDAFFLDSLNKAKEGIKPLTVTSLFIMNLIFFDGVYIVSMGAYLFNLKPVLPLTLLLAFIPAFLSQVFRIKGFAKLEEQSAPLRREYDYYKKILNDRQYIKETRTLGAFVYFFKLFNDTLIKLTNKQWEIEKKIVVREQLLNSVTYIGMGISTYLLFVATISGEISVGAFAAIFAALTQIFDIMQTIMTWDISGINKDIGKVTNLIKIYDSAELSGLSGTHDFSKGIIAKNVGFIYPGRNEMALANVSVTIRDGEFIAIVGENGSGKSTLVKILTGLYRPSVGTAIIGELDSEVIAPRYIYNEISGVFQDYQRYKMTLAENVSISEIGIGMDELRIKSTLMDVGINTKYNEINLNTVLSPEFGGIDLSGGQWQRLAIARGLYRHYKFIVLDEPTAAIDPIEENMIYTQFKKLTKRKCAVVITHRLGTAKLADRIVVMDNGRIVDTGTHEELLSRSGKYKDMWNAQSIWYKREDIKY</sequence>
<feature type="domain" description="ABC transporter" evidence="8">
    <location>
        <begin position="347"/>
        <end position="584"/>
    </location>
</feature>
<feature type="transmembrane region" description="Helical" evidence="7">
    <location>
        <begin position="27"/>
        <end position="47"/>
    </location>
</feature>
<keyword evidence="11" id="KW-1185">Reference proteome</keyword>
<dbReference type="PROSITE" id="PS00211">
    <property type="entry name" value="ABC_TRANSPORTER_1"/>
    <property type="match status" value="1"/>
</dbReference>
<reference evidence="10" key="1">
    <citation type="submission" date="2017-04" db="EMBL/GenBank/DDBJ databases">
        <title>Complete Genome Sequences of Twelve Strains of a Stable Defined Moderately Diverse Mouse Microbiota 2 (sDMDMm2).</title>
        <authorList>
            <person name="Uchimura Y."/>
            <person name="Wyss M."/>
            <person name="Brugiroux S."/>
            <person name="Limenitakis J.P."/>
            <person name="Stecher B."/>
            <person name="McCoy K.D."/>
            <person name="Macpherson A.J."/>
        </authorList>
    </citation>
    <scope>NUCLEOTIDE SEQUENCE</scope>
    <source>
        <strain evidence="10">YL58</strain>
    </source>
</reference>
<evidence type="ECO:0000256" key="1">
    <source>
        <dbReference type="ARBA" id="ARBA00004651"/>
    </source>
</evidence>
<dbReference type="InterPro" id="IPR017871">
    <property type="entry name" value="ABC_transporter-like_CS"/>
</dbReference>
<dbReference type="Gene3D" id="1.20.1560.10">
    <property type="entry name" value="ABC transporter type 1, transmembrane domain"/>
    <property type="match status" value="1"/>
</dbReference>
<evidence type="ECO:0000256" key="3">
    <source>
        <dbReference type="ARBA" id="ARBA00022741"/>
    </source>
</evidence>
<evidence type="ECO:0000313" key="11">
    <source>
        <dbReference type="Proteomes" id="UP000092574"/>
    </source>
</evidence>
<dbReference type="GO" id="GO:0005524">
    <property type="term" value="F:ATP binding"/>
    <property type="evidence" value="ECO:0007669"/>
    <property type="project" value="UniProtKB-KW"/>
</dbReference>
<dbReference type="EMBL" id="CP015405">
    <property type="protein sequence ID" value="ANU76181.1"/>
    <property type="molecule type" value="Genomic_DNA"/>
</dbReference>
<dbReference type="PANTHER" id="PTHR24221:SF654">
    <property type="entry name" value="ATP-BINDING CASSETTE SUB-FAMILY B MEMBER 6"/>
    <property type="match status" value="1"/>
</dbReference>
<dbReference type="GO" id="GO:0034040">
    <property type="term" value="F:ATPase-coupled lipid transmembrane transporter activity"/>
    <property type="evidence" value="ECO:0007669"/>
    <property type="project" value="TreeGrafter"/>
</dbReference>
<keyword evidence="5 7" id="KW-1133">Transmembrane helix</keyword>
<evidence type="ECO:0000256" key="6">
    <source>
        <dbReference type="ARBA" id="ARBA00023136"/>
    </source>
</evidence>
<name>A0A1C7I985_9FIRM</name>
<dbReference type="Pfam" id="PF00005">
    <property type="entry name" value="ABC_tran"/>
    <property type="match status" value="1"/>
</dbReference>
<proteinExistence type="predicted"/>
<gene>
    <name evidence="10" type="ORF">A4V09_10610</name>
</gene>
<dbReference type="InterPro" id="IPR003593">
    <property type="entry name" value="AAA+_ATPase"/>
</dbReference>
<feature type="domain" description="ABC transmembrane type-1" evidence="9">
    <location>
        <begin position="28"/>
        <end position="309"/>
    </location>
</feature>
<dbReference type="Proteomes" id="UP000092574">
    <property type="component" value="Chromosome"/>
</dbReference>
<accession>A0A1C7I985</accession>
<dbReference type="PANTHER" id="PTHR24221">
    <property type="entry name" value="ATP-BINDING CASSETTE SUB-FAMILY B"/>
    <property type="match status" value="1"/>
</dbReference>
<keyword evidence="3" id="KW-0547">Nucleotide-binding</keyword>
<evidence type="ECO:0000256" key="2">
    <source>
        <dbReference type="ARBA" id="ARBA00022692"/>
    </source>
</evidence>
<dbReference type="InterPro" id="IPR039421">
    <property type="entry name" value="Type_1_exporter"/>
</dbReference>
<dbReference type="PROSITE" id="PS50929">
    <property type="entry name" value="ABC_TM1F"/>
    <property type="match status" value="1"/>
</dbReference>
<comment type="subcellular location">
    <subcellularLocation>
        <location evidence="1">Cell membrane</location>
        <topology evidence="1">Multi-pass membrane protein</topology>
    </subcellularLocation>
</comment>
<dbReference type="Gene3D" id="3.40.50.300">
    <property type="entry name" value="P-loop containing nucleotide triphosphate hydrolases"/>
    <property type="match status" value="1"/>
</dbReference>
<dbReference type="GO" id="GO:0016887">
    <property type="term" value="F:ATP hydrolysis activity"/>
    <property type="evidence" value="ECO:0007669"/>
    <property type="project" value="InterPro"/>
</dbReference>
<feature type="transmembrane region" description="Helical" evidence="7">
    <location>
        <begin position="139"/>
        <end position="164"/>
    </location>
</feature>
<dbReference type="SMART" id="SM00382">
    <property type="entry name" value="AAA"/>
    <property type="match status" value="1"/>
</dbReference>
<dbReference type="CDD" id="cd03228">
    <property type="entry name" value="ABCC_MRP_Like"/>
    <property type="match status" value="1"/>
</dbReference>
<dbReference type="RefSeq" id="WP_065542356.1">
    <property type="nucleotide sequence ID" value="NZ_CP015405.2"/>
</dbReference>
<dbReference type="KEGG" id="byl:A4V09_10610"/>
<dbReference type="InterPro" id="IPR003439">
    <property type="entry name" value="ABC_transporter-like_ATP-bd"/>
</dbReference>
<feature type="transmembrane region" description="Helical" evidence="7">
    <location>
        <begin position="285"/>
        <end position="304"/>
    </location>
</feature>
<evidence type="ECO:0000259" key="9">
    <source>
        <dbReference type="PROSITE" id="PS50929"/>
    </source>
</evidence>
<dbReference type="SUPFAM" id="SSF90123">
    <property type="entry name" value="ABC transporter transmembrane region"/>
    <property type="match status" value="1"/>
</dbReference>